<evidence type="ECO:0000256" key="1">
    <source>
        <dbReference type="ARBA" id="ARBA00000971"/>
    </source>
</evidence>
<evidence type="ECO:0000313" key="10">
    <source>
        <dbReference type="Proteomes" id="UP000275012"/>
    </source>
</evidence>
<comment type="catalytic activity">
    <reaction evidence="1 5 6">
        <text>[protein]-peptidylproline (omega=180) = [protein]-peptidylproline (omega=0)</text>
        <dbReference type="Rhea" id="RHEA:16237"/>
        <dbReference type="Rhea" id="RHEA-COMP:10747"/>
        <dbReference type="Rhea" id="RHEA-COMP:10748"/>
        <dbReference type="ChEBI" id="CHEBI:83833"/>
        <dbReference type="ChEBI" id="CHEBI:83834"/>
        <dbReference type="EC" id="5.2.1.8"/>
    </reaction>
</comment>
<dbReference type="PANTHER" id="PTHR43811">
    <property type="entry name" value="FKBP-TYPE PEPTIDYL-PROLYL CIS-TRANS ISOMERASE FKPA"/>
    <property type="match status" value="1"/>
</dbReference>
<feature type="signal peptide" evidence="7">
    <location>
        <begin position="1"/>
        <end position="22"/>
    </location>
</feature>
<evidence type="ECO:0000256" key="2">
    <source>
        <dbReference type="ARBA" id="ARBA00006577"/>
    </source>
</evidence>
<sequence>MEKFRVKTAVLGVVFALSFVHAGPVHAQATPSAVGAKPLAGERERLGYAIGMEVGADNALQAALPDLDLAAFEQSIRRSISGAEPLMKPADAQKTSLALMQRVQARQSGNAGKAPAVSRQQVGELLGINVGRSLAPVRDEFDLAAFMRGWRVVVEKGKPLIPPAEAQALRGTFAERLRERNAARRAEAGERNRKTGEAFLAANRGAKGVVTTRSGLQYQVLKPGAGARPLPSSRVKVDYEGKLLDGKVFDSSYQRGEPAVFALNQVIPGWTEGLGLMAAGAKYRFWIPGDLAYGRRGSPPNIGPNETLVFDVELLDIVK</sequence>
<evidence type="ECO:0000256" key="5">
    <source>
        <dbReference type="PROSITE-ProRule" id="PRU00277"/>
    </source>
</evidence>
<dbReference type="Pfam" id="PF00254">
    <property type="entry name" value="FKBP_C"/>
    <property type="match status" value="1"/>
</dbReference>
<reference evidence="9 10" key="1">
    <citation type="submission" date="2018-10" db="EMBL/GenBank/DDBJ databases">
        <title>Proposal of Lysobacter pythonis sp. nov. isolated from royal pythons (Python regius).</title>
        <authorList>
            <person name="Hans-Juergen B."/>
            <person name="Huptas C."/>
            <person name="Sandra B."/>
            <person name="Igor L."/>
            <person name="Joachim S."/>
            <person name="Siegfried S."/>
            <person name="Mareike W."/>
            <person name="Peter K."/>
        </authorList>
    </citation>
    <scope>NUCLEOTIDE SEQUENCE [LARGE SCALE GENOMIC DNA]</scope>
    <source>
        <strain evidence="9 10">4284/11</strain>
    </source>
</reference>
<dbReference type="InterPro" id="IPR046357">
    <property type="entry name" value="PPIase_dom_sf"/>
</dbReference>
<dbReference type="OrthoDB" id="9814548at2"/>
<accession>A0A3M2I4G6</accession>
<dbReference type="SUPFAM" id="SSF54534">
    <property type="entry name" value="FKBP-like"/>
    <property type="match status" value="1"/>
</dbReference>
<dbReference type="GO" id="GO:0006457">
    <property type="term" value="P:protein folding"/>
    <property type="evidence" value="ECO:0007669"/>
    <property type="project" value="InterPro"/>
</dbReference>
<proteinExistence type="inferred from homology"/>
<protein>
    <recommendedName>
        <fullName evidence="6">Peptidyl-prolyl cis-trans isomerase</fullName>
        <ecNumber evidence="6">5.2.1.8</ecNumber>
    </recommendedName>
</protein>
<dbReference type="GO" id="GO:0003755">
    <property type="term" value="F:peptidyl-prolyl cis-trans isomerase activity"/>
    <property type="evidence" value="ECO:0007669"/>
    <property type="project" value="UniProtKB-UniRule"/>
</dbReference>
<feature type="domain" description="PPIase FKBP-type" evidence="8">
    <location>
        <begin position="232"/>
        <end position="318"/>
    </location>
</feature>
<keyword evidence="7" id="KW-0732">Signal</keyword>
<evidence type="ECO:0000256" key="7">
    <source>
        <dbReference type="SAM" id="SignalP"/>
    </source>
</evidence>
<name>A0A3M2I4G6_9GAMM</name>
<keyword evidence="4 5" id="KW-0413">Isomerase</keyword>
<dbReference type="Pfam" id="PF01346">
    <property type="entry name" value="FKBP_N"/>
    <property type="match status" value="2"/>
</dbReference>
<dbReference type="Gene3D" id="1.10.287.460">
    <property type="entry name" value="Peptidyl-prolyl cis-trans isomerase, FKBP-type, N-terminal domain"/>
    <property type="match status" value="2"/>
</dbReference>
<gene>
    <name evidence="9" type="ORF">EBB59_01120</name>
</gene>
<dbReference type="InterPro" id="IPR000774">
    <property type="entry name" value="PPIase_FKBP_N"/>
</dbReference>
<comment type="similarity">
    <text evidence="2 6">Belongs to the FKBP-type PPIase family.</text>
</comment>
<dbReference type="Gene3D" id="3.10.50.40">
    <property type="match status" value="1"/>
</dbReference>
<keyword evidence="10" id="KW-1185">Reference proteome</keyword>
<dbReference type="AlphaFoldDB" id="A0A3M2I4G6"/>
<evidence type="ECO:0000256" key="4">
    <source>
        <dbReference type="ARBA" id="ARBA00023235"/>
    </source>
</evidence>
<organism evidence="9 10">
    <name type="scientific">Solilutibacter pythonis</name>
    <dbReference type="NCBI Taxonomy" id="2483112"/>
    <lineage>
        <taxon>Bacteria</taxon>
        <taxon>Pseudomonadati</taxon>
        <taxon>Pseudomonadota</taxon>
        <taxon>Gammaproteobacteria</taxon>
        <taxon>Lysobacterales</taxon>
        <taxon>Lysobacteraceae</taxon>
        <taxon>Solilutibacter</taxon>
    </lineage>
</organism>
<dbReference type="InterPro" id="IPR036944">
    <property type="entry name" value="PPIase_FKBP_N_sf"/>
</dbReference>
<evidence type="ECO:0000256" key="3">
    <source>
        <dbReference type="ARBA" id="ARBA00023110"/>
    </source>
</evidence>
<dbReference type="PROSITE" id="PS50059">
    <property type="entry name" value="FKBP_PPIASE"/>
    <property type="match status" value="1"/>
</dbReference>
<comment type="caution">
    <text evidence="9">The sequence shown here is derived from an EMBL/GenBank/DDBJ whole genome shotgun (WGS) entry which is preliminary data.</text>
</comment>
<evidence type="ECO:0000259" key="8">
    <source>
        <dbReference type="PROSITE" id="PS50059"/>
    </source>
</evidence>
<feature type="chain" id="PRO_5018153159" description="Peptidyl-prolyl cis-trans isomerase" evidence="7">
    <location>
        <begin position="23"/>
        <end position="319"/>
    </location>
</feature>
<evidence type="ECO:0000256" key="6">
    <source>
        <dbReference type="RuleBase" id="RU003915"/>
    </source>
</evidence>
<dbReference type="InterPro" id="IPR001179">
    <property type="entry name" value="PPIase_FKBP_dom"/>
</dbReference>
<dbReference type="PANTHER" id="PTHR43811:SF57">
    <property type="entry name" value="FKBP-TYPE PEPTIDYL-PROLYL CIS-TRANS ISOMERASE FKPA-RELATED"/>
    <property type="match status" value="1"/>
</dbReference>
<dbReference type="EMBL" id="RFLY01000001">
    <property type="protein sequence ID" value="RMH94920.1"/>
    <property type="molecule type" value="Genomic_DNA"/>
</dbReference>
<dbReference type="Proteomes" id="UP000275012">
    <property type="component" value="Unassembled WGS sequence"/>
</dbReference>
<dbReference type="EC" id="5.2.1.8" evidence="6"/>
<evidence type="ECO:0000313" key="9">
    <source>
        <dbReference type="EMBL" id="RMH94920.1"/>
    </source>
</evidence>
<keyword evidence="3 5" id="KW-0697">Rotamase</keyword>